<organism evidence="13 14">
    <name type="scientific">Acinetobacter bereziniae</name>
    <name type="common">Acinetobacter genomosp. 10</name>
    <dbReference type="NCBI Taxonomy" id="106648"/>
    <lineage>
        <taxon>Bacteria</taxon>
        <taxon>Pseudomonadati</taxon>
        <taxon>Pseudomonadota</taxon>
        <taxon>Gammaproteobacteria</taxon>
        <taxon>Moraxellales</taxon>
        <taxon>Moraxellaceae</taxon>
        <taxon>Acinetobacter</taxon>
    </lineage>
</organism>
<dbReference type="SUPFAM" id="SSF53383">
    <property type="entry name" value="PLP-dependent transferases"/>
    <property type="match status" value="1"/>
</dbReference>
<gene>
    <name evidence="13" type="primary">iscS_1</name>
    <name evidence="13" type="ORF">GAK29_02039</name>
</gene>
<dbReference type="InterPro" id="IPR016454">
    <property type="entry name" value="Cysteine_dSase"/>
</dbReference>
<evidence type="ECO:0000313" key="14">
    <source>
        <dbReference type="Proteomes" id="UP000490535"/>
    </source>
</evidence>
<evidence type="ECO:0000256" key="3">
    <source>
        <dbReference type="ARBA" id="ARBA00012239"/>
    </source>
</evidence>
<dbReference type="InterPro" id="IPR020578">
    <property type="entry name" value="Aminotrans_V_PyrdxlP_BS"/>
</dbReference>
<dbReference type="Pfam" id="PF00266">
    <property type="entry name" value="Aminotran_5"/>
    <property type="match status" value="1"/>
</dbReference>
<name>A0A833PF42_ACIBZ</name>
<evidence type="ECO:0000256" key="11">
    <source>
        <dbReference type="RuleBase" id="RU004504"/>
    </source>
</evidence>
<sequence>MRKTINFKFNIMNELIYLDYAATTPIEGLVIDEMVRCMGFPNNFGNPASRSHIYGQNASLAVENARQNVANAVGANVSEIIWTSGATESNNLALKGIAQQYRFQGKHIITSQIEHKAILDTCYELEQQGFEVTYLKPEPQTGLITADMLKKALRTNTILVSLMLVNNEIGTLTDVKTIGNIVKANGSVFHVDAAQAVGKFPINLSQIPVDLMSFSSHKIYGPKGIGALYVRSTIQLKAQIHGGGHERGMRAGTLATHQIVGMGTAFKLAISKLESEQERLMLLRKMLWQGLKAFTSVQLNGHPDYHVANYLNVSFSGDKADTVIAAIQSIAAVSSGSACNSHRSSPSHVLIALGVPIDLANRSVRFSFGIHTTEQDIQCILDKVENMVFESF</sequence>
<dbReference type="PROSITE" id="PS00595">
    <property type="entry name" value="AA_TRANSFER_CLASS_5"/>
    <property type="match status" value="1"/>
</dbReference>
<dbReference type="InterPro" id="IPR015422">
    <property type="entry name" value="PyrdxlP-dep_Trfase_small"/>
</dbReference>
<dbReference type="Gene3D" id="3.40.640.10">
    <property type="entry name" value="Type I PLP-dependent aspartate aminotransferase-like (Major domain)"/>
    <property type="match status" value="1"/>
</dbReference>
<evidence type="ECO:0000256" key="4">
    <source>
        <dbReference type="ARBA" id="ARBA00022679"/>
    </source>
</evidence>
<evidence type="ECO:0000256" key="10">
    <source>
        <dbReference type="ARBA" id="ARBA00050776"/>
    </source>
</evidence>
<evidence type="ECO:0000256" key="6">
    <source>
        <dbReference type="ARBA" id="ARBA00022723"/>
    </source>
</evidence>
<dbReference type="AlphaFoldDB" id="A0A833PF42"/>
<evidence type="ECO:0000256" key="8">
    <source>
        <dbReference type="ARBA" id="ARBA00023004"/>
    </source>
</evidence>
<dbReference type="GO" id="GO:0031071">
    <property type="term" value="F:cysteine desulfurase activity"/>
    <property type="evidence" value="ECO:0007669"/>
    <property type="project" value="UniProtKB-EC"/>
</dbReference>
<evidence type="ECO:0000256" key="1">
    <source>
        <dbReference type="ARBA" id="ARBA00001933"/>
    </source>
</evidence>
<dbReference type="Gene3D" id="3.90.1150.10">
    <property type="entry name" value="Aspartate Aminotransferase, domain 1"/>
    <property type="match status" value="1"/>
</dbReference>
<comment type="caution">
    <text evidence="13">The sequence shown here is derived from an EMBL/GenBank/DDBJ whole genome shotgun (WGS) entry which is preliminary data.</text>
</comment>
<keyword evidence="7" id="KW-0663">Pyridoxal phosphate</keyword>
<dbReference type="FunFam" id="3.40.640.10:FF:000003">
    <property type="entry name" value="Cysteine desulfurase IscS"/>
    <property type="match status" value="1"/>
</dbReference>
<dbReference type="InterPro" id="IPR015421">
    <property type="entry name" value="PyrdxlP-dep_Trfase_major"/>
</dbReference>
<reference evidence="14" key="1">
    <citation type="journal article" date="2020" name="MBio">
        <title>Horizontal gene transfer to a defensive symbiont with a reduced genome amongst a multipartite beetle microbiome.</title>
        <authorList>
            <person name="Waterworth S.C."/>
            <person name="Florez L.V."/>
            <person name="Rees E.R."/>
            <person name="Hertweck C."/>
            <person name="Kaltenpoth M."/>
            <person name="Kwan J.C."/>
        </authorList>
    </citation>
    <scope>NUCLEOTIDE SEQUENCE [LARGE SCALE GENOMIC DNA]</scope>
</reference>
<keyword evidence="5" id="KW-0001">2Fe-2S</keyword>
<dbReference type="PANTHER" id="PTHR11601">
    <property type="entry name" value="CYSTEINE DESULFURYLASE FAMILY MEMBER"/>
    <property type="match status" value="1"/>
</dbReference>
<dbReference type="PANTHER" id="PTHR11601:SF34">
    <property type="entry name" value="CYSTEINE DESULFURASE"/>
    <property type="match status" value="1"/>
</dbReference>
<dbReference type="EC" id="2.8.1.7" evidence="3"/>
<evidence type="ECO:0000313" key="13">
    <source>
        <dbReference type="EMBL" id="KAF1025250.1"/>
    </source>
</evidence>
<dbReference type="GO" id="GO:0051537">
    <property type="term" value="F:2 iron, 2 sulfur cluster binding"/>
    <property type="evidence" value="ECO:0007669"/>
    <property type="project" value="UniProtKB-KW"/>
</dbReference>
<dbReference type="InterPro" id="IPR015424">
    <property type="entry name" value="PyrdxlP-dep_Trfase"/>
</dbReference>
<keyword evidence="9" id="KW-0411">Iron-sulfur</keyword>
<feature type="domain" description="Aminotransferase class V" evidence="12">
    <location>
        <begin position="16"/>
        <end position="378"/>
    </location>
</feature>
<dbReference type="InterPro" id="IPR000192">
    <property type="entry name" value="Aminotrans_V_dom"/>
</dbReference>
<comment type="similarity">
    <text evidence="2">Belongs to the class-V pyridoxal-phosphate-dependent aminotransferase family. NifS/IscS subfamily.</text>
</comment>
<dbReference type="PIRSF" id="PIRSF005572">
    <property type="entry name" value="NifS"/>
    <property type="match status" value="1"/>
</dbReference>
<dbReference type="EMBL" id="WNDP01000043">
    <property type="protein sequence ID" value="KAF1025250.1"/>
    <property type="molecule type" value="Genomic_DNA"/>
</dbReference>
<dbReference type="GO" id="GO:0046872">
    <property type="term" value="F:metal ion binding"/>
    <property type="evidence" value="ECO:0007669"/>
    <property type="project" value="UniProtKB-KW"/>
</dbReference>
<keyword evidence="4" id="KW-0808">Transferase</keyword>
<evidence type="ECO:0000256" key="7">
    <source>
        <dbReference type="ARBA" id="ARBA00022898"/>
    </source>
</evidence>
<proteinExistence type="inferred from homology"/>
<evidence type="ECO:0000256" key="2">
    <source>
        <dbReference type="ARBA" id="ARBA00006490"/>
    </source>
</evidence>
<keyword evidence="6" id="KW-0479">Metal-binding</keyword>
<keyword evidence="8" id="KW-0408">Iron</keyword>
<evidence type="ECO:0000259" key="12">
    <source>
        <dbReference type="Pfam" id="PF00266"/>
    </source>
</evidence>
<comment type="cofactor">
    <cofactor evidence="1 11">
        <name>pyridoxal 5'-phosphate</name>
        <dbReference type="ChEBI" id="CHEBI:597326"/>
    </cofactor>
</comment>
<accession>A0A833PF42</accession>
<protein>
    <recommendedName>
        <fullName evidence="3">cysteine desulfurase</fullName>
        <ecNumber evidence="3">2.8.1.7</ecNumber>
    </recommendedName>
</protein>
<evidence type="ECO:0000256" key="9">
    <source>
        <dbReference type="ARBA" id="ARBA00023014"/>
    </source>
</evidence>
<evidence type="ECO:0000256" key="5">
    <source>
        <dbReference type="ARBA" id="ARBA00022714"/>
    </source>
</evidence>
<dbReference type="Proteomes" id="UP000490535">
    <property type="component" value="Unassembled WGS sequence"/>
</dbReference>
<comment type="catalytic activity">
    <reaction evidence="10">
        <text>(sulfur carrier)-H + L-cysteine = (sulfur carrier)-SH + L-alanine</text>
        <dbReference type="Rhea" id="RHEA:43892"/>
        <dbReference type="Rhea" id="RHEA-COMP:14737"/>
        <dbReference type="Rhea" id="RHEA-COMP:14739"/>
        <dbReference type="ChEBI" id="CHEBI:29917"/>
        <dbReference type="ChEBI" id="CHEBI:35235"/>
        <dbReference type="ChEBI" id="CHEBI:57972"/>
        <dbReference type="ChEBI" id="CHEBI:64428"/>
        <dbReference type="EC" id="2.8.1.7"/>
    </reaction>
</comment>